<dbReference type="InterPro" id="IPR000326">
    <property type="entry name" value="PAP2/HPO"/>
</dbReference>
<dbReference type="SUPFAM" id="SSF48317">
    <property type="entry name" value="Acid phosphatase/Vanadium-dependent haloperoxidase"/>
    <property type="match status" value="1"/>
</dbReference>
<dbReference type="EMBL" id="FPHH01000002">
    <property type="protein sequence ID" value="SFV50820.1"/>
    <property type="molecule type" value="Genomic_DNA"/>
</dbReference>
<dbReference type="CDD" id="cd01610">
    <property type="entry name" value="PAP2_like"/>
    <property type="match status" value="1"/>
</dbReference>
<sequence length="250" mass="28349">MKKFVVVLVVCIGITVFADSKNVYHAIQNDYKNFYSTDSLYKMGIVFIVGGVAANSNIDQYLQNEYQNNLRNTTTDNISKTMKSFGEGRYTIPIALLATSLQYIKPESSVGKWGEYVSRSYFVGAPALLVMQRVTGGSRPGERDYNSRWKPFKDNNGVSGHAFMGAVPFLVIANMNQENPYIKYTAIIASFFTAWSRINDNAHYTSQAFLGWYMAYQSVHSVCGKDLKNKYAIVPFQKNDIYGLNIIYRW</sequence>
<organism evidence="2">
    <name type="scientific">hydrothermal vent metagenome</name>
    <dbReference type="NCBI Taxonomy" id="652676"/>
    <lineage>
        <taxon>unclassified sequences</taxon>
        <taxon>metagenomes</taxon>
        <taxon>ecological metagenomes</taxon>
    </lineage>
</organism>
<name>A0A1W1BB58_9ZZZZ</name>
<proteinExistence type="predicted"/>
<dbReference type="AlphaFoldDB" id="A0A1W1BB58"/>
<evidence type="ECO:0000313" key="2">
    <source>
        <dbReference type="EMBL" id="SFV50820.1"/>
    </source>
</evidence>
<evidence type="ECO:0000259" key="1">
    <source>
        <dbReference type="Pfam" id="PF01569"/>
    </source>
</evidence>
<dbReference type="Pfam" id="PF01569">
    <property type="entry name" value="PAP2"/>
    <property type="match status" value="1"/>
</dbReference>
<dbReference type="InterPro" id="IPR036938">
    <property type="entry name" value="PAP2/HPO_sf"/>
</dbReference>
<accession>A0A1W1BB58</accession>
<protein>
    <recommendedName>
        <fullName evidence="1">Phosphatidic acid phosphatase type 2/haloperoxidase domain-containing protein</fullName>
    </recommendedName>
</protein>
<feature type="domain" description="Phosphatidic acid phosphatase type 2/haloperoxidase" evidence="1">
    <location>
        <begin position="150"/>
        <end position="216"/>
    </location>
</feature>
<reference evidence="2" key="1">
    <citation type="submission" date="2016-10" db="EMBL/GenBank/DDBJ databases">
        <authorList>
            <person name="de Groot N.N."/>
        </authorList>
    </citation>
    <scope>NUCLEOTIDE SEQUENCE</scope>
</reference>
<gene>
    <name evidence="2" type="ORF">MNB_SM-5-1205</name>
</gene>